<feature type="compositionally biased region" description="Basic and acidic residues" evidence="1">
    <location>
        <begin position="14"/>
        <end position="26"/>
    </location>
</feature>
<feature type="region of interest" description="Disordered" evidence="1">
    <location>
        <begin position="1"/>
        <end position="26"/>
    </location>
</feature>
<dbReference type="RefSeq" id="WP_188998810.1">
    <property type="nucleotide sequence ID" value="NZ_BMOU01000004.1"/>
</dbReference>
<reference evidence="2" key="1">
    <citation type="journal article" date="2014" name="Int. J. Syst. Evol. Microbiol.">
        <title>Complete genome sequence of Corynebacterium casei LMG S-19264T (=DSM 44701T), isolated from a smear-ripened cheese.</title>
        <authorList>
            <consortium name="US DOE Joint Genome Institute (JGI-PGF)"/>
            <person name="Walter F."/>
            <person name="Albersmeier A."/>
            <person name="Kalinowski J."/>
            <person name="Ruckert C."/>
        </authorList>
    </citation>
    <scope>NUCLEOTIDE SEQUENCE</scope>
    <source>
        <strain evidence="2">JCM 17820</strain>
    </source>
</reference>
<reference evidence="2" key="2">
    <citation type="submission" date="2020-09" db="EMBL/GenBank/DDBJ databases">
        <authorList>
            <person name="Sun Q."/>
            <person name="Ohkuma M."/>
        </authorList>
    </citation>
    <scope>NUCLEOTIDE SEQUENCE</scope>
    <source>
        <strain evidence="2">JCM 17820</strain>
    </source>
</reference>
<evidence type="ECO:0000313" key="2">
    <source>
        <dbReference type="EMBL" id="GGN97709.1"/>
    </source>
</evidence>
<comment type="caution">
    <text evidence="2">The sequence shown here is derived from an EMBL/GenBank/DDBJ whole genome shotgun (WGS) entry which is preliminary data.</text>
</comment>
<accession>A0A830GP84</accession>
<name>A0A830GP84_9EURY</name>
<protein>
    <submittedName>
        <fullName evidence="2">Uncharacterized protein</fullName>
    </submittedName>
</protein>
<dbReference type="AlphaFoldDB" id="A0A830GP84"/>
<sequence>MSGSGSRLPGDSESNDRHKSEERAEARLSGTLGVRFVEYVDSHGVAKSKVVRNALDEYLPDSEGSQYLLPEDPELADAYLALAGDEKRVMTVDKAESVLCQETHPNTPKKLIREEVLEPLAETPFLTVSYGRVALPPLTPKDDLVGGDGDE</sequence>
<organism evidence="2 3">
    <name type="scientific">Haloarcula pellucida</name>
    <dbReference type="NCBI Taxonomy" id="1427151"/>
    <lineage>
        <taxon>Archaea</taxon>
        <taxon>Methanobacteriati</taxon>
        <taxon>Methanobacteriota</taxon>
        <taxon>Stenosarchaea group</taxon>
        <taxon>Halobacteria</taxon>
        <taxon>Halobacteriales</taxon>
        <taxon>Haloarculaceae</taxon>
        <taxon>Haloarcula</taxon>
    </lineage>
</organism>
<dbReference type="EMBL" id="BMOU01000004">
    <property type="protein sequence ID" value="GGN97709.1"/>
    <property type="molecule type" value="Genomic_DNA"/>
</dbReference>
<keyword evidence="3" id="KW-1185">Reference proteome</keyword>
<proteinExistence type="predicted"/>
<dbReference type="Proteomes" id="UP000605784">
    <property type="component" value="Unassembled WGS sequence"/>
</dbReference>
<evidence type="ECO:0000313" key="3">
    <source>
        <dbReference type="Proteomes" id="UP000605784"/>
    </source>
</evidence>
<gene>
    <name evidence="2" type="ORF">GCM10009030_27220</name>
</gene>
<evidence type="ECO:0000256" key="1">
    <source>
        <dbReference type="SAM" id="MobiDB-lite"/>
    </source>
</evidence>